<dbReference type="EMBL" id="CP144754">
    <property type="protein sequence ID" value="WVZ98805.1"/>
    <property type="molecule type" value="Genomic_DNA"/>
</dbReference>
<proteinExistence type="predicted"/>
<gene>
    <name evidence="1" type="ORF">U9M48_044186</name>
</gene>
<sequence>MSSSLSCSWTSYNRCHNHSLKARRAWVAPSAALNPQLMYLWSCSATHSVSYVRRSALGGVGAPVAQRPAAVCKIVCRCAKNAGYEDCKFLDPIPEFAEQVSALAPFLLMTESEQGFCYWPVRLLLIFFWEVFRETSKFREHIAWRIACSPRWRARPACAQRKRTDLARSRVARPWMGGGAWRRPPWRGVARGCLQWRRARPASPAEAEEQFIVAVGRQRPSAMGDELGLVALASPPYLTPI</sequence>
<protein>
    <submittedName>
        <fullName evidence="1">Uncharacterized protein</fullName>
    </submittedName>
</protein>
<reference evidence="1 2" key="1">
    <citation type="submission" date="2024-02" db="EMBL/GenBank/DDBJ databases">
        <title>High-quality chromosome-scale genome assembly of Pensacola bahiagrass (Paspalum notatum Flugge var. saurae).</title>
        <authorList>
            <person name="Vega J.M."/>
            <person name="Podio M."/>
            <person name="Orjuela J."/>
            <person name="Siena L.A."/>
            <person name="Pessino S.C."/>
            <person name="Combes M.C."/>
            <person name="Mariac C."/>
            <person name="Albertini E."/>
            <person name="Pupilli F."/>
            <person name="Ortiz J.P.A."/>
            <person name="Leblanc O."/>
        </authorList>
    </citation>
    <scope>NUCLEOTIDE SEQUENCE [LARGE SCALE GENOMIC DNA]</scope>
    <source>
        <strain evidence="1">R1</strain>
        <tissue evidence="1">Leaf</tissue>
    </source>
</reference>
<organism evidence="1 2">
    <name type="scientific">Paspalum notatum var. saurae</name>
    <dbReference type="NCBI Taxonomy" id="547442"/>
    <lineage>
        <taxon>Eukaryota</taxon>
        <taxon>Viridiplantae</taxon>
        <taxon>Streptophyta</taxon>
        <taxon>Embryophyta</taxon>
        <taxon>Tracheophyta</taxon>
        <taxon>Spermatophyta</taxon>
        <taxon>Magnoliopsida</taxon>
        <taxon>Liliopsida</taxon>
        <taxon>Poales</taxon>
        <taxon>Poaceae</taxon>
        <taxon>PACMAD clade</taxon>
        <taxon>Panicoideae</taxon>
        <taxon>Andropogonodae</taxon>
        <taxon>Paspaleae</taxon>
        <taxon>Paspalinae</taxon>
        <taxon>Paspalum</taxon>
    </lineage>
</organism>
<keyword evidence="2" id="KW-1185">Reference proteome</keyword>
<name>A0AAQ3UUJ4_PASNO</name>
<accession>A0AAQ3UUJ4</accession>
<dbReference type="AlphaFoldDB" id="A0AAQ3UUJ4"/>
<evidence type="ECO:0000313" key="2">
    <source>
        <dbReference type="Proteomes" id="UP001341281"/>
    </source>
</evidence>
<dbReference type="Proteomes" id="UP001341281">
    <property type="component" value="Chromosome 10"/>
</dbReference>
<evidence type="ECO:0000313" key="1">
    <source>
        <dbReference type="EMBL" id="WVZ98805.1"/>
    </source>
</evidence>